<dbReference type="GO" id="GO:0005524">
    <property type="term" value="F:ATP binding"/>
    <property type="evidence" value="ECO:0007669"/>
    <property type="project" value="UniProtKB-UniRule"/>
</dbReference>
<keyword evidence="5" id="KW-0812">Transmembrane</keyword>
<dbReference type="GO" id="GO:0003677">
    <property type="term" value="F:DNA binding"/>
    <property type="evidence" value="ECO:0007669"/>
    <property type="project" value="InterPro"/>
</dbReference>
<keyword evidence="5" id="KW-0472">Membrane</keyword>
<keyword evidence="5" id="KW-1133">Transmembrane helix</keyword>
<keyword evidence="2 3" id="KW-0067">ATP-binding</keyword>
<dbReference type="Gene3D" id="3.40.50.300">
    <property type="entry name" value="P-loop containing nucleotide triphosphate hydrolases"/>
    <property type="match status" value="1"/>
</dbReference>
<feature type="binding site" evidence="3">
    <location>
        <begin position="228"/>
        <end position="235"/>
    </location>
    <ligand>
        <name>ATP</name>
        <dbReference type="ChEBI" id="CHEBI:30616"/>
    </ligand>
</feature>
<feature type="transmembrane region" description="Helical" evidence="5">
    <location>
        <begin position="25"/>
        <end position="42"/>
    </location>
</feature>
<evidence type="ECO:0000256" key="4">
    <source>
        <dbReference type="SAM" id="MobiDB-lite"/>
    </source>
</evidence>
<evidence type="ECO:0000313" key="7">
    <source>
        <dbReference type="EMBL" id="RNI18329.1"/>
    </source>
</evidence>
<evidence type="ECO:0000256" key="2">
    <source>
        <dbReference type="ARBA" id="ARBA00022840"/>
    </source>
</evidence>
<dbReference type="InterPro" id="IPR050206">
    <property type="entry name" value="FtsK/SpoIIIE/SftA"/>
</dbReference>
<dbReference type="EMBL" id="RJJQ01000023">
    <property type="protein sequence ID" value="RNI18329.1"/>
    <property type="molecule type" value="Genomic_DNA"/>
</dbReference>
<evidence type="ECO:0000256" key="3">
    <source>
        <dbReference type="PROSITE-ProRule" id="PRU00289"/>
    </source>
</evidence>
<evidence type="ECO:0000259" key="6">
    <source>
        <dbReference type="PROSITE" id="PS50901"/>
    </source>
</evidence>
<keyword evidence="1 3" id="KW-0547">Nucleotide-binding</keyword>
<dbReference type="AlphaFoldDB" id="A0A3M9LYF5"/>
<keyword evidence="8" id="KW-1185">Reference proteome</keyword>
<accession>A0A3M9LYF5</accession>
<feature type="compositionally biased region" description="Basic and acidic residues" evidence="4">
    <location>
        <begin position="486"/>
        <end position="500"/>
    </location>
</feature>
<evidence type="ECO:0000256" key="1">
    <source>
        <dbReference type="ARBA" id="ARBA00022741"/>
    </source>
</evidence>
<proteinExistence type="predicted"/>
<keyword evidence="7" id="KW-0132">Cell division</keyword>
<organism evidence="7 8">
    <name type="scientific">Flexivirga caeni</name>
    <dbReference type="NCBI Taxonomy" id="2294115"/>
    <lineage>
        <taxon>Bacteria</taxon>
        <taxon>Bacillati</taxon>
        <taxon>Actinomycetota</taxon>
        <taxon>Actinomycetes</taxon>
        <taxon>Micrococcales</taxon>
        <taxon>Dermacoccaceae</taxon>
        <taxon>Flexivirga</taxon>
    </lineage>
</organism>
<feature type="domain" description="FtsK" evidence="6">
    <location>
        <begin position="212"/>
        <end position="392"/>
    </location>
</feature>
<gene>
    <name evidence="7" type="ORF">EFY87_18215</name>
</gene>
<reference evidence="7 8" key="1">
    <citation type="submission" date="2018-11" db="EMBL/GenBank/DDBJ databases">
        <title>Draft genome of Simplicispira Flexivirga sp. BO-16.</title>
        <authorList>
            <person name="Im W.T."/>
        </authorList>
    </citation>
    <scope>NUCLEOTIDE SEQUENCE [LARGE SCALE GENOMIC DNA]</scope>
    <source>
        <strain evidence="7 8">BO-16</strain>
    </source>
</reference>
<dbReference type="Proteomes" id="UP000271678">
    <property type="component" value="Unassembled WGS sequence"/>
</dbReference>
<protein>
    <submittedName>
        <fullName evidence="7">Cell division protein FtsK</fullName>
    </submittedName>
</protein>
<evidence type="ECO:0000256" key="5">
    <source>
        <dbReference type="SAM" id="Phobius"/>
    </source>
</evidence>
<dbReference type="InterPro" id="IPR027417">
    <property type="entry name" value="P-loop_NTPase"/>
</dbReference>
<dbReference type="PANTHER" id="PTHR22683:SF41">
    <property type="entry name" value="DNA TRANSLOCASE FTSK"/>
    <property type="match status" value="1"/>
</dbReference>
<dbReference type="GO" id="GO:0051301">
    <property type="term" value="P:cell division"/>
    <property type="evidence" value="ECO:0007669"/>
    <property type="project" value="UniProtKB-KW"/>
</dbReference>
<feature type="region of interest" description="Disordered" evidence="4">
    <location>
        <begin position="455"/>
        <end position="500"/>
    </location>
</feature>
<name>A0A3M9LYF5_9MICO</name>
<dbReference type="Pfam" id="PF01580">
    <property type="entry name" value="FtsK_SpoIIIE"/>
    <property type="match status" value="1"/>
</dbReference>
<dbReference type="PROSITE" id="PS50901">
    <property type="entry name" value="FTSK"/>
    <property type="match status" value="1"/>
</dbReference>
<keyword evidence="7" id="KW-0131">Cell cycle</keyword>
<sequence length="500" mass="53626">MHAVWTVARVIGSGLAKSARCWRRCYLLALLLGIAAGVGAIAGLTWSWWALAGVLVGAGFPGAVWQARWPASYERRVVWPALRRGWRKRVQLVWPEVCREAGLSSQRTVKARDGAGSVQVWTPPALREVSASGVWVDVIAQVRMGQTPDELIAAAPRFAAAMNAQSVATEQLAPSVVQLRLVMCEPLRVPVTAAVPQHVELDRITLGRQVDGSPWSMQLIERHTLVVGASGSGKGSVLWGICGGLAPAARADLVRLYGVDLKGGVEIGMGEGLFTTTAETVDEALVVLRTLVEVMDKRLARMRGVERLHRPAPGEPLHVLVIDELAALVAYSTEREKVAEATKLLARLLSAGRAPGILVLAFVQDPTKKTVEMRGLFTQTVALRLRSAEEVRMVLGDGMTDVAPAHKISPATPGMGYVVQENGTAVRVRADYWPDGLVQRIGHDFPAPVKQPVVHVAPAPGNADNGDSGPARSPRKPRSPRASRGLRSDAATRSDDSEAS</sequence>
<comment type="caution">
    <text evidence="7">The sequence shown here is derived from an EMBL/GenBank/DDBJ whole genome shotgun (WGS) entry which is preliminary data.</text>
</comment>
<evidence type="ECO:0000313" key="8">
    <source>
        <dbReference type="Proteomes" id="UP000271678"/>
    </source>
</evidence>
<dbReference type="PANTHER" id="PTHR22683">
    <property type="entry name" value="SPORULATION PROTEIN RELATED"/>
    <property type="match status" value="1"/>
</dbReference>
<dbReference type="SUPFAM" id="SSF52540">
    <property type="entry name" value="P-loop containing nucleoside triphosphate hydrolases"/>
    <property type="match status" value="1"/>
</dbReference>
<dbReference type="InterPro" id="IPR002543">
    <property type="entry name" value="FtsK_dom"/>
</dbReference>